<evidence type="ECO:0000256" key="1">
    <source>
        <dbReference type="SAM" id="MobiDB-lite"/>
    </source>
</evidence>
<dbReference type="EMBL" id="CP036525">
    <property type="protein sequence ID" value="QDT02661.1"/>
    <property type="molecule type" value="Genomic_DNA"/>
</dbReference>
<keyword evidence="3" id="KW-1185">Reference proteome</keyword>
<accession>A0A517N6B5</accession>
<protein>
    <submittedName>
        <fullName evidence="2">Uncharacterized protein</fullName>
    </submittedName>
</protein>
<feature type="region of interest" description="Disordered" evidence="1">
    <location>
        <begin position="1"/>
        <end position="28"/>
    </location>
</feature>
<organism evidence="2 3">
    <name type="scientific">Rubripirellula lacrimiformis</name>
    <dbReference type="NCBI Taxonomy" id="1930273"/>
    <lineage>
        <taxon>Bacteria</taxon>
        <taxon>Pseudomonadati</taxon>
        <taxon>Planctomycetota</taxon>
        <taxon>Planctomycetia</taxon>
        <taxon>Pirellulales</taxon>
        <taxon>Pirellulaceae</taxon>
        <taxon>Rubripirellula</taxon>
    </lineage>
</organism>
<name>A0A517N6B5_9BACT</name>
<reference evidence="2 3" key="1">
    <citation type="submission" date="2019-02" db="EMBL/GenBank/DDBJ databases">
        <title>Deep-cultivation of Planctomycetes and their phenomic and genomic characterization uncovers novel biology.</title>
        <authorList>
            <person name="Wiegand S."/>
            <person name="Jogler M."/>
            <person name="Boedeker C."/>
            <person name="Pinto D."/>
            <person name="Vollmers J."/>
            <person name="Rivas-Marin E."/>
            <person name="Kohn T."/>
            <person name="Peeters S.H."/>
            <person name="Heuer A."/>
            <person name="Rast P."/>
            <person name="Oberbeckmann S."/>
            <person name="Bunk B."/>
            <person name="Jeske O."/>
            <person name="Meyerdierks A."/>
            <person name="Storesund J.E."/>
            <person name="Kallscheuer N."/>
            <person name="Luecker S."/>
            <person name="Lage O.M."/>
            <person name="Pohl T."/>
            <person name="Merkel B.J."/>
            <person name="Hornburger P."/>
            <person name="Mueller R.-W."/>
            <person name="Bruemmer F."/>
            <person name="Labrenz M."/>
            <person name="Spormann A.M."/>
            <person name="Op den Camp H."/>
            <person name="Overmann J."/>
            <person name="Amann R."/>
            <person name="Jetten M.S.M."/>
            <person name="Mascher T."/>
            <person name="Medema M.H."/>
            <person name="Devos D.P."/>
            <person name="Kaster A.-K."/>
            <person name="Ovreas L."/>
            <person name="Rohde M."/>
            <person name="Galperin M.Y."/>
            <person name="Jogler C."/>
        </authorList>
    </citation>
    <scope>NUCLEOTIDE SEQUENCE [LARGE SCALE GENOMIC DNA]</scope>
    <source>
        <strain evidence="2 3">K22_7</strain>
    </source>
</reference>
<proteinExistence type="predicted"/>
<dbReference type="AlphaFoldDB" id="A0A517N6B5"/>
<evidence type="ECO:0000313" key="3">
    <source>
        <dbReference type="Proteomes" id="UP000318538"/>
    </source>
</evidence>
<dbReference type="KEGG" id="rlc:K227x_10390"/>
<sequence>MSLLAIESDGGNLDAKGTGSAKLRCGNDGAPTRAGATLRLWARKTRYSVEFSPPKKTSALPTCLAILP</sequence>
<evidence type="ECO:0000313" key="2">
    <source>
        <dbReference type="EMBL" id="QDT02661.1"/>
    </source>
</evidence>
<gene>
    <name evidence="2" type="ORF">K227x_10390</name>
</gene>
<dbReference type="Proteomes" id="UP000318538">
    <property type="component" value="Chromosome"/>
</dbReference>